<dbReference type="GO" id="GO:0005783">
    <property type="term" value="C:endoplasmic reticulum"/>
    <property type="evidence" value="ECO:0007669"/>
    <property type="project" value="TreeGrafter"/>
</dbReference>
<keyword evidence="8" id="KW-1185">Reference proteome</keyword>
<dbReference type="GO" id="GO:0016020">
    <property type="term" value="C:membrane"/>
    <property type="evidence" value="ECO:0007669"/>
    <property type="project" value="UniProtKB-SubCell"/>
</dbReference>
<dbReference type="Proteomes" id="UP001289374">
    <property type="component" value="Unassembled WGS sequence"/>
</dbReference>
<feature type="domain" description="Calcineurin-like phosphoesterase" evidence="6">
    <location>
        <begin position="44"/>
        <end position="217"/>
    </location>
</feature>
<dbReference type="Pfam" id="PF00149">
    <property type="entry name" value="Metallophos"/>
    <property type="match status" value="1"/>
</dbReference>
<gene>
    <name evidence="7" type="ORF">Sango_0007200</name>
</gene>
<organism evidence="7 8">
    <name type="scientific">Sesamum angolense</name>
    <dbReference type="NCBI Taxonomy" id="2727404"/>
    <lineage>
        <taxon>Eukaryota</taxon>
        <taxon>Viridiplantae</taxon>
        <taxon>Streptophyta</taxon>
        <taxon>Embryophyta</taxon>
        <taxon>Tracheophyta</taxon>
        <taxon>Spermatophyta</taxon>
        <taxon>Magnoliopsida</taxon>
        <taxon>eudicotyledons</taxon>
        <taxon>Gunneridae</taxon>
        <taxon>Pentapetalae</taxon>
        <taxon>asterids</taxon>
        <taxon>lamiids</taxon>
        <taxon>Lamiales</taxon>
        <taxon>Pedaliaceae</taxon>
        <taxon>Sesamum</taxon>
    </lineage>
</organism>
<dbReference type="SUPFAM" id="SSF56300">
    <property type="entry name" value="Metallo-dependent phosphatases"/>
    <property type="match status" value="1"/>
</dbReference>
<evidence type="ECO:0000256" key="5">
    <source>
        <dbReference type="SAM" id="Phobius"/>
    </source>
</evidence>
<sequence length="497" mass="56330">MALSLLYGEWFAYLVPSIWTCSWPHQRPSSSSLDGVDYPSKYVKIAVVADPQLMDRTSLRLPPKSFALEFAQFYTDLYMRRAFLSSVLPLKPDVVLFLGDYFDGVPYCRMKRYSAFNSRKLEIVKRYEREFGVRNFKVTLGNVDFIAIDAQTLDGRPQSKLTSATWDFIKNASKDIRSTPRVLLTHIPLYRPDGTPCGPHRSASIINQSLVLSAHDHDQCTVTHRSKNGPVIEQTVGTVSWQQGNLYPSFMLLSASNSTLSDGSSPENAASSQLCFLPMQTHIYLWYLSLFAMTLVIVLLWPANEVLILRKLGELMGCIRSLYNSFSNTMKEKNEDENCEYEEIWDAEGTMHLIKKKKKVSSVVLNERSSWRDGLIIYRGNIVMRSKVRKQTGQETDASTPDESIHVGSARTNKSKAKIMIWRLLRASRAILTIAAFNVPLYVLLSVRNQAASIHNGTSLHGWKSSEQNQTRIFCFVGRYSMSVVEERKSVSVAVPF</sequence>
<protein>
    <recommendedName>
        <fullName evidence="6">Calcineurin-like phosphoesterase domain-containing protein</fullName>
    </recommendedName>
</protein>
<evidence type="ECO:0000313" key="7">
    <source>
        <dbReference type="EMBL" id="KAK4409342.1"/>
    </source>
</evidence>
<dbReference type="Gene3D" id="3.60.21.10">
    <property type="match status" value="1"/>
</dbReference>
<dbReference type="GO" id="GO:0006506">
    <property type="term" value="P:GPI anchor biosynthetic process"/>
    <property type="evidence" value="ECO:0007669"/>
    <property type="project" value="InterPro"/>
</dbReference>
<evidence type="ECO:0000313" key="8">
    <source>
        <dbReference type="Proteomes" id="UP001289374"/>
    </source>
</evidence>
<feature type="transmembrane region" description="Helical" evidence="5">
    <location>
        <begin position="424"/>
        <end position="445"/>
    </location>
</feature>
<dbReference type="InterPro" id="IPR029052">
    <property type="entry name" value="Metallo-depent_PP-like"/>
</dbReference>
<name>A0AAE1XCC8_9LAMI</name>
<dbReference type="GO" id="GO:0016787">
    <property type="term" value="F:hydrolase activity"/>
    <property type="evidence" value="ECO:0007669"/>
    <property type="project" value="InterPro"/>
</dbReference>
<feature type="transmembrane region" description="Helical" evidence="5">
    <location>
        <begin position="283"/>
        <end position="301"/>
    </location>
</feature>
<reference evidence="7" key="1">
    <citation type="submission" date="2020-06" db="EMBL/GenBank/DDBJ databases">
        <authorList>
            <person name="Li T."/>
            <person name="Hu X."/>
            <person name="Zhang T."/>
            <person name="Song X."/>
            <person name="Zhang H."/>
            <person name="Dai N."/>
            <person name="Sheng W."/>
            <person name="Hou X."/>
            <person name="Wei L."/>
        </authorList>
    </citation>
    <scope>NUCLEOTIDE SEQUENCE</scope>
    <source>
        <strain evidence="7">K16</strain>
        <tissue evidence="7">Leaf</tissue>
    </source>
</reference>
<comment type="caution">
    <text evidence="7">The sequence shown here is derived from an EMBL/GenBank/DDBJ whole genome shotgun (WGS) entry which is preliminary data.</text>
</comment>
<accession>A0AAE1XCC8</accession>
<evidence type="ECO:0000256" key="2">
    <source>
        <dbReference type="ARBA" id="ARBA00022692"/>
    </source>
</evidence>
<evidence type="ECO:0000259" key="6">
    <source>
        <dbReference type="Pfam" id="PF00149"/>
    </source>
</evidence>
<dbReference type="EMBL" id="JACGWL010000001">
    <property type="protein sequence ID" value="KAK4409342.1"/>
    <property type="molecule type" value="Genomic_DNA"/>
</dbReference>
<dbReference type="InterPro" id="IPR004843">
    <property type="entry name" value="Calcineurin-like_PHP"/>
</dbReference>
<comment type="subcellular location">
    <subcellularLocation>
        <location evidence="1">Membrane</location>
        <topology evidence="1">Multi-pass membrane protein</topology>
    </subcellularLocation>
</comment>
<dbReference type="PANTHER" id="PTHR13315">
    <property type="entry name" value="METALLO PHOSPHOESTERASE RELATED"/>
    <property type="match status" value="1"/>
</dbReference>
<dbReference type="InterPro" id="IPR033308">
    <property type="entry name" value="PGAP5/Cdc1/Ted1"/>
</dbReference>
<proteinExistence type="predicted"/>
<dbReference type="AlphaFoldDB" id="A0AAE1XCC8"/>
<dbReference type="PANTHER" id="PTHR13315:SF4">
    <property type="entry name" value="METALLOPHOSPHOESTERASE, ISOFORM E"/>
    <property type="match status" value="1"/>
</dbReference>
<evidence type="ECO:0000256" key="3">
    <source>
        <dbReference type="ARBA" id="ARBA00022989"/>
    </source>
</evidence>
<keyword evidence="2 5" id="KW-0812">Transmembrane</keyword>
<evidence type="ECO:0000256" key="1">
    <source>
        <dbReference type="ARBA" id="ARBA00004141"/>
    </source>
</evidence>
<keyword evidence="4 5" id="KW-0472">Membrane</keyword>
<keyword evidence="3 5" id="KW-1133">Transmembrane helix</keyword>
<evidence type="ECO:0000256" key="4">
    <source>
        <dbReference type="ARBA" id="ARBA00023136"/>
    </source>
</evidence>
<reference evidence="7" key="2">
    <citation type="journal article" date="2024" name="Plant">
        <title>Genomic evolution and insights into agronomic trait innovations of Sesamum species.</title>
        <authorList>
            <person name="Miao H."/>
            <person name="Wang L."/>
            <person name="Qu L."/>
            <person name="Liu H."/>
            <person name="Sun Y."/>
            <person name="Le M."/>
            <person name="Wang Q."/>
            <person name="Wei S."/>
            <person name="Zheng Y."/>
            <person name="Lin W."/>
            <person name="Duan Y."/>
            <person name="Cao H."/>
            <person name="Xiong S."/>
            <person name="Wang X."/>
            <person name="Wei L."/>
            <person name="Li C."/>
            <person name="Ma Q."/>
            <person name="Ju M."/>
            <person name="Zhao R."/>
            <person name="Li G."/>
            <person name="Mu C."/>
            <person name="Tian Q."/>
            <person name="Mei H."/>
            <person name="Zhang T."/>
            <person name="Gao T."/>
            <person name="Zhang H."/>
        </authorList>
    </citation>
    <scope>NUCLEOTIDE SEQUENCE</scope>
    <source>
        <strain evidence="7">K16</strain>
    </source>
</reference>